<dbReference type="Proteomes" id="UP001151760">
    <property type="component" value="Unassembled WGS sequence"/>
</dbReference>
<sequence>MKVDLAQGTQLVYMVPDMMMSINDFHDHIRISIQTHGYEAWQGGEREENLLGEQVKLMWQQWRTAYPEVYEILIGMADDPQNITSHMRTVIMMEDPYRGSTERQDITQRDLDRLTYDELPYPKFKKDVERILANEVAYPTADEASSSGIYNPPIDSMMGPPLYPL</sequence>
<evidence type="ECO:0000313" key="1">
    <source>
        <dbReference type="EMBL" id="GJU00797.1"/>
    </source>
</evidence>
<protein>
    <submittedName>
        <fullName evidence="1">Uncharacterized protein</fullName>
    </submittedName>
</protein>
<reference evidence="1" key="1">
    <citation type="journal article" date="2022" name="Int. J. Mol. Sci.">
        <title>Draft Genome of Tanacetum Coccineum: Genomic Comparison of Closely Related Tanacetum-Family Plants.</title>
        <authorList>
            <person name="Yamashiro T."/>
            <person name="Shiraishi A."/>
            <person name="Nakayama K."/>
            <person name="Satake H."/>
        </authorList>
    </citation>
    <scope>NUCLEOTIDE SEQUENCE</scope>
</reference>
<comment type="caution">
    <text evidence="1">The sequence shown here is derived from an EMBL/GenBank/DDBJ whole genome shotgun (WGS) entry which is preliminary data.</text>
</comment>
<evidence type="ECO:0000313" key="2">
    <source>
        <dbReference type="Proteomes" id="UP001151760"/>
    </source>
</evidence>
<organism evidence="1 2">
    <name type="scientific">Tanacetum coccineum</name>
    <dbReference type="NCBI Taxonomy" id="301880"/>
    <lineage>
        <taxon>Eukaryota</taxon>
        <taxon>Viridiplantae</taxon>
        <taxon>Streptophyta</taxon>
        <taxon>Embryophyta</taxon>
        <taxon>Tracheophyta</taxon>
        <taxon>Spermatophyta</taxon>
        <taxon>Magnoliopsida</taxon>
        <taxon>eudicotyledons</taxon>
        <taxon>Gunneridae</taxon>
        <taxon>Pentapetalae</taxon>
        <taxon>asterids</taxon>
        <taxon>campanulids</taxon>
        <taxon>Asterales</taxon>
        <taxon>Asteraceae</taxon>
        <taxon>Asteroideae</taxon>
        <taxon>Anthemideae</taxon>
        <taxon>Anthemidinae</taxon>
        <taxon>Tanacetum</taxon>
    </lineage>
</organism>
<keyword evidence="2" id="KW-1185">Reference proteome</keyword>
<reference evidence="1" key="2">
    <citation type="submission" date="2022-01" db="EMBL/GenBank/DDBJ databases">
        <authorList>
            <person name="Yamashiro T."/>
            <person name="Shiraishi A."/>
            <person name="Satake H."/>
            <person name="Nakayama K."/>
        </authorList>
    </citation>
    <scope>NUCLEOTIDE SEQUENCE</scope>
</reference>
<proteinExistence type="predicted"/>
<gene>
    <name evidence="1" type="ORF">Tco_1111135</name>
</gene>
<dbReference type="EMBL" id="BQNB010020899">
    <property type="protein sequence ID" value="GJU00797.1"/>
    <property type="molecule type" value="Genomic_DNA"/>
</dbReference>
<name>A0ABQ5IN32_9ASTR</name>
<accession>A0ABQ5IN32</accession>